<keyword evidence="1" id="KW-1133">Transmembrane helix</keyword>
<dbReference type="EMBL" id="JAENIJ010000020">
    <property type="protein sequence ID" value="MBK1883362.1"/>
    <property type="molecule type" value="Genomic_DNA"/>
</dbReference>
<feature type="transmembrane region" description="Helical" evidence="1">
    <location>
        <begin position="86"/>
        <end position="106"/>
    </location>
</feature>
<reference evidence="3" key="1">
    <citation type="submission" date="2021-01" db="EMBL/GenBank/DDBJ databases">
        <title>Modified the classification status of verrucomicrobia.</title>
        <authorList>
            <person name="Feng X."/>
        </authorList>
    </citation>
    <scope>NUCLEOTIDE SEQUENCE</scope>
    <source>
        <strain evidence="3">KCTC 22041</strain>
    </source>
</reference>
<dbReference type="Pfam" id="PF08378">
    <property type="entry name" value="NERD"/>
    <property type="match status" value="1"/>
</dbReference>
<evidence type="ECO:0000256" key="1">
    <source>
        <dbReference type="SAM" id="Phobius"/>
    </source>
</evidence>
<comment type="caution">
    <text evidence="3">The sequence shown here is derived from an EMBL/GenBank/DDBJ whole genome shotgun (WGS) entry which is preliminary data.</text>
</comment>
<dbReference type="Proteomes" id="UP000603141">
    <property type="component" value="Unassembled WGS sequence"/>
</dbReference>
<organism evidence="3 4">
    <name type="scientific">Luteolibacter pohnpeiensis</name>
    <dbReference type="NCBI Taxonomy" id="454153"/>
    <lineage>
        <taxon>Bacteria</taxon>
        <taxon>Pseudomonadati</taxon>
        <taxon>Verrucomicrobiota</taxon>
        <taxon>Verrucomicrobiia</taxon>
        <taxon>Verrucomicrobiales</taxon>
        <taxon>Verrucomicrobiaceae</taxon>
        <taxon>Luteolibacter</taxon>
    </lineage>
</organism>
<feature type="domain" description="NERD" evidence="2">
    <location>
        <begin position="124"/>
        <end position="243"/>
    </location>
</feature>
<dbReference type="PROSITE" id="PS50965">
    <property type="entry name" value="NERD"/>
    <property type="match status" value="1"/>
</dbReference>
<evidence type="ECO:0000259" key="2">
    <source>
        <dbReference type="PROSITE" id="PS50965"/>
    </source>
</evidence>
<keyword evidence="4" id="KW-1185">Reference proteome</keyword>
<accession>A0A934SBY9</accession>
<name>A0A934SBY9_9BACT</name>
<feature type="transmembrane region" description="Helical" evidence="1">
    <location>
        <begin position="61"/>
        <end position="80"/>
    </location>
</feature>
<feature type="transmembrane region" description="Helical" evidence="1">
    <location>
        <begin position="6"/>
        <end position="23"/>
    </location>
</feature>
<dbReference type="InterPro" id="IPR011528">
    <property type="entry name" value="NERD"/>
</dbReference>
<proteinExistence type="predicted"/>
<dbReference type="RefSeq" id="WP_200271428.1">
    <property type="nucleotide sequence ID" value="NZ_JAENIJ010000020.1"/>
</dbReference>
<keyword evidence="1" id="KW-0472">Membrane</keyword>
<evidence type="ECO:0000313" key="4">
    <source>
        <dbReference type="Proteomes" id="UP000603141"/>
    </source>
</evidence>
<keyword evidence="1" id="KW-0812">Transmembrane</keyword>
<gene>
    <name evidence="3" type="ORF">JIN85_13120</name>
</gene>
<dbReference type="AlphaFoldDB" id="A0A934SBY9"/>
<evidence type="ECO:0000313" key="3">
    <source>
        <dbReference type="EMBL" id="MBK1883362.1"/>
    </source>
</evidence>
<protein>
    <submittedName>
        <fullName evidence="3">NERD domain-containing protein</fullName>
    </submittedName>
</protein>
<sequence length="303" mass="33687">MKLGMIVGVVWIGAALGLIHFGFKRMFARERAKSRAPFTEKMLRPAGESLRLKIENLVEEMMDMALRFAVTMVATGWLIMLFSSQIWWVNGLIWSFFMLLGGGMMWRSWRKLAKLRTDLRNCRLGFHGERYVAEKLSMLQAQGYRVFHDFIFDMKPGGEATTFNIDHIVVGPTGVFAVETKAWRKPNGELPDGNQSHKLKVSGDTIQLPDGKPHRKATAQAKRNADEFSKWLAGSSARAVKVVPVVAMPGWYVTDDGTSSVAVLSGSPIGKRLPSLGVAGALSVAEVERIADRIEAHSRNVEL</sequence>